<protein>
    <submittedName>
        <fullName evidence="1">Uncharacterized protein</fullName>
    </submittedName>
</protein>
<organism evidence="1 2">
    <name type="scientific">Fictibacillus macauensis ZFHKF-1</name>
    <dbReference type="NCBI Taxonomy" id="1196324"/>
    <lineage>
        <taxon>Bacteria</taxon>
        <taxon>Bacillati</taxon>
        <taxon>Bacillota</taxon>
        <taxon>Bacilli</taxon>
        <taxon>Bacillales</taxon>
        <taxon>Fictibacillaceae</taxon>
        <taxon>Fictibacillus</taxon>
    </lineage>
</organism>
<dbReference type="Proteomes" id="UP000004080">
    <property type="component" value="Unassembled WGS sequence"/>
</dbReference>
<keyword evidence="2" id="KW-1185">Reference proteome</keyword>
<reference evidence="1 2" key="1">
    <citation type="journal article" date="2012" name="J. Bacteriol.">
        <title>Genome of Bacillus macauensis ZFHKF-1, a Long-Chain-Forming Bacterium.</title>
        <authorList>
            <person name="Cai L."/>
            <person name="Zhang T."/>
        </authorList>
    </citation>
    <scope>NUCLEOTIDE SEQUENCE [LARGE SCALE GENOMIC DNA]</scope>
    <source>
        <strain evidence="1 2">ZFHKF-1</strain>
    </source>
</reference>
<dbReference type="STRING" id="1196324.A374_06896"/>
<proteinExistence type="predicted"/>
<sequence length="149" mass="17129">MILGHNQNAPHGSKLPCGAFFVKCKMICKMIAVKASYADCSCSFKDLNFKMYGRRTAKMINTTRVHVKYVWRKDSEIVVKLRTYMLEKTIKAIISADSILDDDVTLCLHPQVVHVNCRQTLDAFITSPHVNGCWQFTHFCIFKEMTPFF</sequence>
<comment type="caution">
    <text evidence="1">The sequence shown here is derived from an EMBL/GenBank/DDBJ whole genome shotgun (WGS) entry which is preliminary data.</text>
</comment>
<dbReference type="AlphaFoldDB" id="I8AJR7"/>
<dbReference type="EMBL" id="AKKV01000023">
    <property type="protein sequence ID" value="EIT86027.1"/>
    <property type="molecule type" value="Genomic_DNA"/>
</dbReference>
<name>I8AJR7_9BACL</name>
<evidence type="ECO:0000313" key="2">
    <source>
        <dbReference type="Proteomes" id="UP000004080"/>
    </source>
</evidence>
<gene>
    <name evidence="1" type="ORF">A374_06896</name>
</gene>
<accession>I8AJR7</accession>
<evidence type="ECO:0000313" key="1">
    <source>
        <dbReference type="EMBL" id="EIT86027.1"/>
    </source>
</evidence>